<gene>
    <name evidence="1" type="ORF">ALC56_09533</name>
</gene>
<evidence type="ECO:0000313" key="1">
    <source>
        <dbReference type="EMBL" id="KYN36110.1"/>
    </source>
</evidence>
<dbReference type="EMBL" id="KQ981756">
    <property type="protein sequence ID" value="KYN36110.1"/>
    <property type="molecule type" value="Genomic_DNA"/>
</dbReference>
<name>A0A195F689_9HYME</name>
<dbReference type="AlphaFoldDB" id="A0A195F689"/>
<protein>
    <submittedName>
        <fullName evidence="1">Uncharacterized protein</fullName>
    </submittedName>
</protein>
<evidence type="ECO:0000313" key="2">
    <source>
        <dbReference type="Proteomes" id="UP000078541"/>
    </source>
</evidence>
<organism evidence="1 2">
    <name type="scientific">Trachymyrmex septentrionalis</name>
    <dbReference type="NCBI Taxonomy" id="34720"/>
    <lineage>
        <taxon>Eukaryota</taxon>
        <taxon>Metazoa</taxon>
        <taxon>Ecdysozoa</taxon>
        <taxon>Arthropoda</taxon>
        <taxon>Hexapoda</taxon>
        <taxon>Insecta</taxon>
        <taxon>Pterygota</taxon>
        <taxon>Neoptera</taxon>
        <taxon>Endopterygota</taxon>
        <taxon>Hymenoptera</taxon>
        <taxon>Apocrita</taxon>
        <taxon>Aculeata</taxon>
        <taxon>Formicoidea</taxon>
        <taxon>Formicidae</taxon>
        <taxon>Myrmicinae</taxon>
        <taxon>Trachymyrmex</taxon>
    </lineage>
</organism>
<accession>A0A195F689</accession>
<keyword evidence="2" id="KW-1185">Reference proteome</keyword>
<proteinExistence type="predicted"/>
<dbReference type="Proteomes" id="UP000078541">
    <property type="component" value="Unassembled WGS sequence"/>
</dbReference>
<reference evidence="1 2" key="1">
    <citation type="submission" date="2016-03" db="EMBL/GenBank/DDBJ databases">
        <title>Trachymyrmex septentrionalis WGS genome.</title>
        <authorList>
            <person name="Nygaard S."/>
            <person name="Hu H."/>
            <person name="Boomsma J."/>
            <person name="Zhang G."/>
        </authorList>
    </citation>
    <scope>NUCLEOTIDE SEQUENCE [LARGE SCALE GENOMIC DNA]</scope>
    <source>
        <strain evidence="1">Tsep2-gDNA-1</strain>
        <tissue evidence="1">Whole body</tissue>
    </source>
</reference>
<sequence length="58" mass="6782">MTLAVGKDIGKIVATNRYFCFSIRRADLKFYSEDKGQYLSLRIAYFYGTHFMQDMKTA</sequence>